<accession>A0A8K0HHF9</accession>
<evidence type="ECO:0000313" key="3">
    <source>
        <dbReference type="Proteomes" id="UP000796880"/>
    </source>
</evidence>
<feature type="compositionally biased region" description="Polar residues" evidence="1">
    <location>
        <begin position="92"/>
        <end position="104"/>
    </location>
</feature>
<dbReference type="EMBL" id="VOIH02000003">
    <property type="protein sequence ID" value="KAF3452244.1"/>
    <property type="molecule type" value="Genomic_DNA"/>
</dbReference>
<name>A0A8K0HHF9_9ROSA</name>
<dbReference type="Proteomes" id="UP000796880">
    <property type="component" value="Unassembled WGS sequence"/>
</dbReference>
<organism evidence="2 3">
    <name type="scientific">Rhamnella rubrinervis</name>
    <dbReference type="NCBI Taxonomy" id="2594499"/>
    <lineage>
        <taxon>Eukaryota</taxon>
        <taxon>Viridiplantae</taxon>
        <taxon>Streptophyta</taxon>
        <taxon>Embryophyta</taxon>
        <taxon>Tracheophyta</taxon>
        <taxon>Spermatophyta</taxon>
        <taxon>Magnoliopsida</taxon>
        <taxon>eudicotyledons</taxon>
        <taxon>Gunneridae</taxon>
        <taxon>Pentapetalae</taxon>
        <taxon>rosids</taxon>
        <taxon>fabids</taxon>
        <taxon>Rosales</taxon>
        <taxon>Rhamnaceae</taxon>
        <taxon>rhamnoid group</taxon>
        <taxon>Rhamneae</taxon>
        <taxon>Rhamnella</taxon>
    </lineage>
</organism>
<protein>
    <submittedName>
        <fullName evidence="2">Uncharacterized protein</fullName>
    </submittedName>
</protein>
<feature type="compositionally biased region" description="Polar residues" evidence="1">
    <location>
        <begin position="13"/>
        <end position="26"/>
    </location>
</feature>
<dbReference type="OrthoDB" id="10614009at2759"/>
<feature type="region of interest" description="Disordered" evidence="1">
    <location>
        <begin position="1"/>
        <end position="26"/>
    </location>
</feature>
<comment type="caution">
    <text evidence="2">The sequence shown here is derived from an EMBL/GenBank/DDBJ whole genome shotgun (WGS) entry which is preliminary data.</text>
</comment>
<dbReference type="AlphaFoldDB" id="A0A8K0HHF9"/>
<feature type="region of interest" description="Disordered" evidence="1">
    <location>
        <begin position="66"/>
        <end position="107"/>
    </location>
</feature>
<reference evidence="2" key="1">
    <citation type="submission" date="2020-03" db="EMBL/GenBank/DDBJ databases">
        <title>A high-quality chromosome-level genome assembly of a woody plant with both climbing and erect habits, Rhamnella rubrinervis.</title>
        <authorList>
            <person name="Lu Z."/>
            <person name="Yang Y."/>
            <person name="Zhu X."/>
            <person name="Sun Y."/>
        </authorList>
    </citation>
    <scope>NUCLEOTIDE SEQUENCE</scope>
    <source>
        <strain evidence="2">BYM</strain>
        <tissue evidence="2">Leaf</tissue>
    </source>
</reference>
<feature type="region of interest" description="Disordered" evidence="1">
    <location>
        <begin position="189"/>
        <end position="238"/>
    </location>
</feature>
<gene>
    <name evidence="2" type="ORF">FNV43_RR08342</name>
</gene>
<evidence type="ECO:0000256" key="1">
    <source>
        <dbReference type="SAM" id="MobiDB-lite"/>
    </source>
</evidence>
<keyword evidence="3" id="KW-1185">Reference proteome</keyword>
<sequence>MSHTTPSRKRQHAQSVIANSFASTKPTSLSLQPRLVVHLPIASPTGQVLSPSRCLCQKRKFQPKMAYQTQATSAPAQSPSPSSNRQKPFDKLQTSSNPDPSSADLSKPCLFLKSSPSTYLPILRALPRFMEKALNKEKGPPFTATIVFRPTEPSALSLSRSLDPLFHHEPSLPEPPLLAARSKSVARVRSEQSNAFRAHQQNHESHPYFAGTNKCGIRERQPREKQVTSDSPSPNGSK</sequence>
<proteinExistence type="predicted"/>
<feature type="compositionally biased region" description="Basic residues" evidence="1">
    <location>
        <begin position="1"/>
        <end position="12"/>
    </location>
</feature>
<feature type="compositionally biased region" description="Basic and acidic residues" evidence="1">
    <location>
        <begin position="216"/>
        <end position="227"/>
    </location>
</feature>
<feature type="compositionally biased region" description="Low complexity" evidence="1">
    <location>
        <begin position="68"/>
        <end position="83"/>
    </location>
</feature>
<evidence type="ECO:0000313" key="2">
    <source>
        <dbReference type="EMBL" id="KAF3452244.1"/>
    </source>
</evidence>
<feature type="compositionally biased region" description="Polar residues" evidence="1">
    <location>
        <begin position="228"/>
        <end position="238"/>
    </location>
</feature>